<evidence type="ECO:0000259" key="13">
    <source>
        <dbReference type="PROSITE" id="PS51434"/>
    </source>
</evidence>
<dbReference type="KEGG" id="hazt:108675748"/>
<feature type="non-terminal residue" evidence="15">
    <location>
        <position position="1"/>
    </location>
</feature>
<reference evidence="15" key="1">
    <citation type="submission" date="2025-08" db="UniProtKB">
        <authorList>
            <consortium name="RefSeq"/>
        </authorList>
    </citation>
    <scope>IDENTIFICATION</scope>
    <source>
        <tissue evidence="15">Whole organism</tissue>
    </source>
</reference>
<evidence type="ECO:0000256" key="10">
    <source>
        <dbReference type="ARBA" id="ARBA00023132"/>
    </source>
</evidence>
<evidence type="ECO:0000256" key="11">
    <source>
        <dbReference type="ARBA" id="ARBA00023242"/>
    </source>
</evidence>
<feature type="region of interest" description="Disordered" evidence="12">
    <location>
        <begin position="979"/>
        <end position="1031"/>
    </location>
</feature>
<feature type="compositionally biased region" description="Low complexity" evidence="12">
    <location>
        <begin position="980"/>
        <end position="999"/>
    </location>
</feature>
<dbReference type="InterPro" id="IPR037665">
    <property type="entry name" value="Nucleoporin_S59-like"/>
</dbReference>
<feature type="region of interest" description="Disordered" evidence="12">
    <location>
        <begin position="923"/>
        <end position="951"/>
    </location>
</feature>
<keyword evidence="10" id="KW-0906">Nuclear pore complex</keyword>
<evidence type="ECO:0000256" key="4">
    <source>
        <dbReference type="ARBA" id="ARBA00013472"/>
    </source>
</evidence>
<dbReference type="GO" id="GO:0031965">
    <property type="term" value="C:nuclear membrane"/>
    <property type="evidence" value="ECO:0007669"/>
    <property type="project" value="UniProtKB-SubCell"/>
</dbReference>
<comment type="subcellular location">
    <subcellularLocation>
        <location evidence="2">Nucleus membrane</location>
        <topology evidence="2">Peripheral membrane protein</topology>
        <orientation evidence="2">Nucleoplasmic side</orientation>
    </subcellularLocation>
    <subcellularLocation>
        <location evidence="1">Nucleus</location>
        <location evidence="1">Nuclear pore complex</location>
    </subcellularLocation>
</comment>
<dbReference type="InterPro" id="IPR007230">
    <property type="entry name" value="Nup98_auto-Pept-S59_dom"/>
</dbReference>
<evidence type="ECO:0000256" key="8">
    <source>
        <dbReference type="ARBA" id="ARBA00022927"/>
    </source>
</evidence>
<dbReference type="PROSITE" id="PS51434">
    <property type="entry name" value="NUP_C"/>
    <property type="match status" value="1"/>
</dbReference>
<dbReference type="Gene3D" id="1.10.10.2360">
    <property type="match status" value="1"/>
</dbReference>
<feature type="domain" description="Peptidase S59" evidence="13">
    <location>
        <begin position="762"/>
        <end position="904"/>
    </location>
</feature>
<dbReference type="OrthoDB" id="6357689at2759"/>
<proteinExistence type="inferred from homology"/>
<feature type="compositionally biased region" description="Low complexity" evidence="12">
    <location>
        <begin position="923"/>
        <end position="941"/>
    </location>
</feature>
<dbReference type="Gene3D" id="1.25.40.690">
    <property type="match status" value="1"/>
</dbReference>
<dbReference type="SUPFAM" id="SSF82215">
    <property type="entry name" value="C-terminal autoproteolytic domain of nucleoporin nup98"/>
    <property type="match status" value="1"/>
</dbReference>
<evidence type="ECO:0000313" key="14">
    <source>
        <dbReference type="Proteomes" id="UP000694843"/>
    </source>
</evidence>
<evidence type="ECO:0000256" key="6">
    <source>
        <dbReference type="ARBA" id="ARBA00022813"/>
    </source>
</evidence>
<dbReference type="GO" id="GO:0008139">
    <property type="term" value="F:nuclear localization sequence binding"/>
    <property type="evidence" value="ECO:0007669"/>
    <property type="project" value="TreeGrafter"/>
</dbReference>
<dbReference type="Pfam" id="PF21240">
    <property type="entry name" value="Nup98_GLEBS"/>
    <property type="match status" value="1"/>
</dbReference>
<organism evidence="14 15">
    <name type="scientific">Hyalella azteca</name>
    <name type="common">Amphipod</name>
    <dbReference type="NCBI Taxonomy" id="294128"/>
    <lineage>
        <taxon>Eukaryota</taxon>
        <taxon>Metazoa</taxon>
        <taxon>Ecdysozoa</taxon>
        <taxon>Arthropoda</taxon>
        <taxon>Crustacea</taxon>
        <taxon>Multicrustacea</taxon>
        <taxon>Malacostraca</taxon>
        <taxon>Eumalacostraca</taxon>
        <taxon>Peracarida</taxon>
        <taxon>Amphipoda</taxon>
        <taxon>Senticaudata</taxon>
        <taxon>Talitrida</taxon>
        <taxon>Talitroidea</taxon>
        <taxon>Hyalellidae</taxon>
        <taxon>Hyalella</taxon>
    </lineage>
</organism>
<feature type="compositionally biased region" description="Polar residues" evidence="12">
    <location>
        <begin position="542"/>
        <end position="569"/>
    </location>
</feature>
<dbReference type="GO" id="GO:0051028">
    <property type="term" value="P:mRNA transport"/>
    <property type="evidence" value="ECO:0007669"/>
    <property type="project" value="UniProtKB-KW"/>
</dbReference>
<evidence type="ECO:0000256" key="1">
    <source>
        <dbReference type="ARBA" id="ARBA00004567"/>
    </source>
</evidence>
<feature type="region of interest" description="Disordered" evidence="12">
    <location>
        <begin position="621"/>
        <end position="662"/>
    </location>
</feature>
<dbReference type="Proteomes" id="UP000694843">
    <property type="component" value="Unplaced"/>
</dbReference>
<keyword evidence="9" id="KW-0811">Translocation</keyword>
<dbReference type="PANTHER" id="PTHR23198">
    <property type="entry name" value="NUCLEOPORIN"/>
    <property type="match status" value="1"/>
</dbReference>
<name>A0A8B7NZS4_HYAAZ</name>
<gene>
    <name evidence="15" type="primary">LOC108675748</name>
</gene>
<keyword evidence="11" id="KW-0539">Nucleus</keyword>
<dbReference type="InterPro" id="IPR021967">
    <property type="entry name" value="Nup98_C"/>
</dbReference>
<dbReference type="OMA" id="PMGKGLN"/>
<dbReference type="RefSeq" id="XP_018019268.1">
    <property type="nucleotide sequence ID" value="XM_018163779.1"/>
</dbReference>
<sequence>QTGSTGGTGLFGSTAAGGFGASKPTGFTTATSNTGSSLFGTQNTVGTASSGLFGSSTTNSSNAFGAQNKPFAFATPSNTTGGGLFNTTGSGGLFGSGAGTGSTVGTTIKYQPITATDTMTRNSTTTNIQTRIEVITCMKEYENKSLEELRVEDYLANRKGPGQGGGLMTGAFGQNTASTGGLFGSTATNTGGLFGQKPAETKPLFGSTNTGFAAPSSSGGLFGSSTTTPSFGQTTGTSTGSFAFGQNTQQNKPGGFSFMPSNNNTSGGGLFGQQQPASTGFGATNTGFSFGQNATSQPSGGLFSQPKPAFGAVTSTSTGGGLFGSKPAATPAFGGFNTGATSAFGATSTASPFGANATSGGGLFGNNQSKPGFGIGTTSTFGNTGTAFNTGTSTGGGGGLFGNLNTNTGGGGLFGNTANQNKPAGGLTFNTGSTFNSGSNTLGGFGFNNTANKPSGFGTLGGGFGSSGTLGGGGGGGLLGNNNTVAAGLGENNIANLIKALTDNPFGHSSLLKTPASATGKADELLSPPASGNNAKLGSGSSGTPTYVLPSQKTFAPQPRPNSSIGDAGNLMNNRSLLFAGLDDTNESNGGEEIFKTKTFPSVKKLNLKVFNSAKNGMLLSSTGTSGSRSSTPSVGLDRGQSPLTSPLHPPVSPQLADTSATPDIIKGRNNIKKLNLAKKCAAGNFNDTITDLNGGGRSYGNRDASNGNVSLTGDAGNMSSNMGNTSNANYTIFEASSRDFSDRDVSQSNNPPHPTGIKLTRAGYYTIPSMSELANLIDENGQCLVENFSVGREGYGNICFTSETDVMGLDLDSIVFIVRKAVEVYPDGTDKPQVGEGLNKPAVITLDAVWPIDKSSRDVIKDNERLEAMGWSQYLEKKCLGLGAKFLEYRPDTGSWVFKVNHFSKYGLEDNSDEFGPEDLLKAQQQQQLAKQRQQQQQQQGTDAYHRKTTDASLIKSSANKLLVSTSVLTYNADADVETSTATPATTTSSGSLSTSSSGLGGPGSPVANGGPPTQGLLSPPPTHHLLPTSLRLRDSPSHLQQQNLPSSSGSSMLRNTAAAAAASVPGEMFLDSFAAEPHEGASLGLPYHSQGASGTSRALQQLTANLFPMDEDYDEEGMGDVGDRFGSKTVLQDSAMDFTCVDGATAKRSAMLETRDLPESLVKKFAGRRLELSRSSVGHDLMGDMPEGRLSPSAGERTVLRPKLASQVSGLPQQTDSLGASHYRGPRSSYPALPSGGGKAPFPAQVTPQHLDVVPLSSSVLHGQHKNLCDLGAFMGRRSRVGWGPSFQLLHTGQPLGTEVDVVAAEASAREKRLKYSTEAPGAAAPYLFQQSIQASSYARPSHHALPDLPLYNIHIEKLHLTDLSAASVNLPDPDSALMVVEKCLREVLRHSKSTASSSVKSAPRLQPCRGRGLLHSLAAAVRSSDDASVQQHPLCPVFELCMALWGKLDYGWLEEAATSSVYIQARARVETMSQWLESVCQDTVEEEARIALEGNDAEAHLDAVFSRLTVRDIQSACELLQEKGDHHLALLLAQICMGNDAPRQIVAKQLSNWAECNADAFLSPGRLLLYVLAAGKATHTSSNAFVNVCKGLDWRRALAVHLWYVCPSTCTISEALAEYERGAGLLKDELAPASPYCQEPLPRYLAEHTLPDSASRVCYDVCYHLLKLYADPAYRLDQLLNPAAVTPDPLDVSASWLLMALIHSLGYDRLNPIVGNALHLAMAAHLESVGLWHWAVFVLMSLKEEKCRASEVQSLLSRHVQIVEGIEKEDDSFTKLYKKMLAARNASENIKAGARDVTNVGQYDMEMTNVVGRDHPDPAMDDDVGFVDGDDEISMDTDITRRAPRTPSADVNADEVIDDVDDSVVQDFGDLDSYEERESFIINLLKVPEQWINESKAILARSLDMFEEEAWYLIKAGDLDRAHKLLIDTIAPNAIINEDHQYLRRFIMAFEASSDSLDVNVSDWKIGGAVYAHYLHVLECVEEIKSSQQPSKDKVEALRPRLLALCSQLNSLQTPTSKHRLCVSEVSRVVIGVLRAVLGDDLAATTAVAKQIASLPLSKDCTLQELNTLTRQYLAAVAR</sequence>
<dbReference type="Pfam" id="PF12110">
    <property type="entry name" value="Nup96"/>
    <property type="match status" value="1"/>
</dbReference>
<dbReference type="GO" id="GO:0034398">
    <property type="term" value="P:telomere tethering at nuclear periphery"/>
    <property type="evidence" value="ECO:0007669"/>
    <property type="project" value="TreeGrafter"/>
</dbReference>
<comment type="similarity">
    <text evidence="3">Belongs to the nucleoporin GLFG family.</text>
</comment>
<feature type="compositionally biased region" description="Polar residues" evidence="12">
    <location>
        <begin position="1208"/>
        <end position="1220"/>
    </location>
</feature>
<evidence type="ECO:0000256" key="5">
    <source>
        <dbReference type="ARBA" id="ARBA00022448"/>
    </source>
</evidence>
<evidence type="ECO:0000256" key="3">
    <source>
        <dbReference type="ARBA" id="ARBA00008926"/>
    </source>
</evidence>
<evidence type="ECO:0000256" key="9">
    <source>
        <dbReference type="ARBA" id="ARBA00023010"/>
    </source>
</evidence>
<feature type="compositionally biased region" description="Low complexity" evidence="12">
    <location>
        <begin position="621"/>
        <end position="637"/>
    </location>
</feature>
<protein>
    <recommendedName>
        <fullName evidence="4">Nuclear pore complex protein Nup98-Nup96</fullName>
    </recommendedName>
</protein>
<feature type="region of interest" description="Disordered" evidence="12">
    <location>
        <begin position="189"/>
        <end position="284"/>
    </location>
</feature>
<feature type="compositionally biased region" description="Polar residues" evidence="12">
    <location>
        <begin position="272"/>
        <end position="284"/>
    </location>
</feature>
<dbReference type="Gene3D" id="3.30.1610.10">
    <property type="entry name" value="Peptidase S59, nucleoporin"/>
    <property type="match status" value="1"/>
</dbReference>
<keyword evidence="6" id="KW-0068">Autocatalytic cleavage</keyword>
<evidence type="ECO:0000256" key="2">
    <source>
        <dbReference type="ARBA" id="ARBA00004620"/>
    </source>
</evidence>
<keyword evidence="7" id="KW-0509">mRNA transport</keyword>
<feature type="region of interest" description="Disordered" evidence="12">
    <location>
        <begin position="512"/>
        <end position="569"/>
    </location>
</feature>
<dbReference type="GO" id="GO:0006405">
    <property type="term" value="P:RNA export from nucleus"/>
    <property type="evidence" value="ECO:0007669"/>
    <property type="project" value="TreeGrafter"/>
</dbReference>
<keyword evidence="5" id="KW-0813">Transport</keyword>
<dbReference type="Pfam" id="PF04096">
    <property type="entry name" value="Nucleoporin2"/>
    <property type="match status" value="1"/>
</dbReference>
<dbReference type="GO" id="GO:0017056">
    <property type="term" value="F:structural constituent of nuclear pore"/>
    <property type="evidence" value="ECO:0007669"/>
    <property type="project" value="InterPro"/>
</dbReference>
<evidence type="ECO:0000256" key="12">
    <source>
        <dbReference type="SAM" id="MobiDB-lite"/>
    </source>
</evidence>
<feature type="compositionally biased region" description="Low complexity" evidence="12">
    <location>
        <begin position="211"/>
        <end position="246"/>
    </location>
</feature>
<dbReference type="GO" id="GO:0006606">
    <property type="term" value="P:protein import into nucleus"/>
    <property type="evidence" value="ECO:0007669"/>
    <property type="project" value="TreeGrafter"/>
</dbReference>
<keyword evidence="14" id="KW-1185">Reference proteome</keyword>
<feature type="region of interest" description="Disordered" evidence="12">
    <location>
        <begin position="1207"/>
        <end position="1241"/>
    </location>
</feature>
<accession>A0A8B7NZS4</accession>
<dbReference type="PANTHER" id="PTHR23198:SF6">
    <property type="entry name" value="NUCLEAR PORE COMPLEX PROTEIN NUP98-NUP96"/>
    <property type="match status" value="1"/>
</dbReference>
<dbReference type="FunFam" id="1.10.10.2360:FF:000001">
    <property type="entry name" value="Nuclear pore complex protein Nup98-Nup96"/>
    <property type="match status" value="1"/>
</dbReference>
<evidence type="ECO:0000256" key="7">
    <source>
        <dbReference type="ARBA" id="ARBA00022816"/>
    </source>
</evidence>
<keyword evidence="8" id="KW-0653">Protein transport</keyword>
<dbReference type="GO" id="GO:0000973">
    <property type="term" value="P:post-transcriptional tethering of RNA polymerase II gene DNA at nuclear periphery"/>
    <property type="evidence" value="ECO:0007669"/>
    <property type="project" value="TreeGrafter"/>
</dbReference>
<dbReference type="InterPro" id="IPR036903">
    <property type="entry name" value="Nup98_auto-Pept-S59_dom_sf"/>
</dbReference>
<dbReference type="GeneID" id="108675748"/>
<dbReference type="GO" id="GO:0003723">
    <property type="term" value="F:RNA binding"/>
    <property type="evidence" value="ECO:0007669"/>
    <property type="project" value="TreeGrafter"/>
</dbReference>
<evidence type="ECO:0000313" key="15">
    <source>
        <dbReference type="RefSeq" id="XP_018019268.1"/>
    </source>
</evidence>
<dbReference type="GO" id="GO:0044614">
    <property type="term" value="C:nuclear pore cytoplasmic filaments"/>
    <property type="evidence" value="ECO:0007669"/>
    <property type="project" value="TreeGrafter"/>
</dbReference>